<keyword evidence="6" id="KW-1185">Reference proteome</keyword>
<evidence type="ECO:0000259" key="3">
    <source>
        <dbReference type="Pfam" id="PF21307"/>
    </source>
</evidence>
<dbReference type="PIRSF" id="PIRSF007663">
    <property type="entry name" value="UCP007663"/>
    <property type="match status" value="1"/>
</dbReference>
<feature type="domain" description="Alpha fucosidase A-like C-terminal" evidence="3">
    <location>
        <begin position="697"/>
        <end position="764"/>
    </location>
</feature>
<name>A0ABR7CMT4_9BACT</name>
<accession>A0ABR7CMT4</accession>
<dbReference type="InterPro" id="IPR012341">
    <property type="entry name" value="6hp_glycosidase-like_sf"/>
</dbReference>
<dbReference type="PANTHER" id="PTHR31084">
    <property type="entry name" value="ALPHA-L-FUCOSIDASE 2"/>
    <property type="match status" value="1"/>
</dbReference>
<comment type="caution">
    <text evidence="5">The sequence shown here is derived from an EMBL/GenBank/DDBJ whole genome shotgun (WGS) entry which is preliminary data.</text>
</comment>
<feature type="signal peptide" evidence="1">
    <location>
        <begin position="1"/>
        <end position="19"/>
    </location>
</feature>
<dbReference type="InterPro" id="IPR016518">
    <property type="entry name" value="Alpha-L-fucosidase"/>
</dbReference>
<evidence type="ECO:0000259" key="2">
    <source>
        <dbReference type="Pfam" id="PF14498"/>
    </source>
</evidence>
<dbReference type="PANTHER" id="PTHR31084:SF0">
    <property type="entry name" value="ALPHA-L-FUCOSIDASE 2"/>
    <property type="match status" value="1"/>
</dbReference>
<evidence type="ECO:0000256" key="1">
    <source>
        <dbReference type="SAM" id="SignalP"/>
    </source>
</evidence>
<feature type="chain" id="PRO_5045558567" evidence="1">
    <location>
        <begin position="20"/>
        <end position="823"/>
    </location>
</feature>
<dbReference type="Gene3D" id="1.50.10.10">
    <property type="match status" value="1"/>
</dbReference>
<dbReference type="Pfam" id="PF21307">
    <property type="entry name" value="Glyco_hydro_95_C"/>
    <property type="match status" value="1"/>
</dbReference>
<evidence type="ECO:0000259" key="4">
    <source>
        <dbReference type="Pfam" id="PF22124"/>
    </source>
</evidence>
<dbReference type="InterPro" id="IPR027414">
    <property type="entry name" value="GH95_N_dom"/>
</dbReference>
<dbReference type="InterPro" id="IPR054363">
    <property type="entry name" value="GH95_cat"/>
</dbReference>
<keyword evidence="1" id="KW-0732">Signal</keyword>
<keyword evidence="5" id="KW-0378">Hydrolase</keyword>
<evidence type="ECO:0000313" key="5">
    <source>
        <dbReference type="EMBL" id="MBC5616981.1"/>
    </source>
</evidence>
<evidence type="ECO:0000313" key="6">
    <source>
        <dbReference type="Proteomes" id="UP000636891"/>
    </source>
</evidence>
<dbReference type="InterPro" id="IPR008928">
    <property type="entry name" value="6-hairpin_glycosidase_sf"/>
</dbReference>
<feature type="domain" description="Glycosyl hydrolase family 95 N-terminal" evidence="2">
    <location>
        <begin position="29"/>
        <end position="266"/>
    </location>
</feature>
<gene>
    <name evidence="5" type="ORF">H8S08_08125</name>
</gene>
<dbReference type="InterPro" id="IPR049053">
    <property type="entry name" value="AFCA-like_C"/>
</dbReference>
<dbReference type="EMBL" id="JACOOK010000003">
    <property type="protein sequence ID" value="MBC5616981.1"/>
    <property type="molecule type" value="Genomic_DNA"/>
</dbReference>
<dbReference type="Proteomes" id="UP000636891">
    <property type="component" value="Unassembled WGS sequence"/>
</dbReference>
<feature type="domain" description="Glycosyl hydrolase family 95 catalytic" evidence="4">
    <location>
        <begin position="289"/>
        <end position="695"/>
    </location>
</feature>
<organism evidence="5 6">
    <name type="scientific">Alistipes hominis</name>
    <dbReference type="NCBI Taxonomy" id="2763015"/>
    <lineage>
        <taxon>Bacteria</taxon>
        <taxon>Pseudomonadati</taxon>
        <taxon>Bacteroidota</taxon>
        <taxon>Bacteroidia</taxon>
        <taxon>Bacteroidales</taxon>
        <taxon>Rikenellaceae</taxon>
        <taxon>Alistipes</taxon>
    </lineage>
</organism>
<dbReference type="GO" id="GO:0016787">
    <property type="term" value="F:hydrolase activity"/>
    <property type="evidence" value="ECO:0007669"/>
    <property type="project" value="UniProtKB-KW"/>
</dbReference>
<dbReference type="Pfam" id="PF14498">
    <property type="entry name" value="Glyco_hyd_65N_2"/>
    <property type="match status" value="1"/>
</dbReference>
<sequence>MKYVCLFLLGATCFCGKLAAGPNPGTLSLWYDRPAARWEEALPLGNGRLGVMVYGGCGREELQLNEETIWAGGPHNNVNPAAREALPEVRRLIFEGRYKEAFDLCDENFSLHASHGMPYQTAGSLLLDFPGHRNVSDFYRDLDLATATATVGYAVDGIRYKREMFTSFSDQVAVVRLTASERRRISFRISFATPMQNYRVTTQGNDRLLIDGRTDGHETIPGQVEYRTVAEISPEGGTTVADSAGITVTGADAVTILVSIATNFNDYKDISGDPVSRAEAYLTQAKKKSYKRLRADHIAAYRPWIERVSLDLGVNAQAAKTTDARVREFATHFDPQLVSLYFQFGRYLLICSSQPGGQAATLQGIWNHQTFPAWDSKYTININTEMNYWPAEATNLSELHGPLIDLIRDLSVTGRQAASGMYGARGWTAHHNTDIWRISGMVDTPLSGMWPTSNAWFCQHLWDRYLFSGDTVYLAEVYPVMKGACEFFLDFLTEEPEHGWLVCVPSISPENTPAKAGIHHAVVSGATMDNQMVFDLFSNTIAAAETLGCDADLVGELREKRSRLAPMQVGSWGQLQEWQQDWDNPEDRHRHVSHLWGLYPGRQISAYTTPDLFDAARTSLIHRGDASTGWSMGWKVCLWARFLDGNHAYKLITDQISPEGESFESGGTYPNLFDAHPPFQIDGNFGCTAGIAEMLLQSHDGVIDLLPALPDVWRSGRVCGLRARGGFEIVRMEWDGGRLTRAVIRSTIGGNCRVRSSSALRSCKGGGFRTAEGENPNPLFALQRINPPVIAPGASLHPVVLPTKYTYDIETEAGRVYTLSFAE</sequence>
<dbReference type="SUPFAM" id="SSF48208">
    <property type="entry name" value="Six-hairpin glycosidases"/>
    <property type="match status" value="1"/>
</dbReference>
<dbReference type="RefSeq" id="WP_055205156.1">
    <property type="nucleotide sequence ID" value="NZ_JACOOK010000003.1"/>
</dbReference>
<proteinExistence type="predicted"/>
<dbReference type="Pfam" id="PF22124">
    <property type="entry name" value="Glyco_hydro_95_cat"/>
    <property type="match status" value="1"/>
</dbReference>
<reference evidence="5 6" key="1">
    <citation type="submission" date="2020-08" db="EMBL/GenBank/DDBJ databases">
        <title>Genome public.</title>
        <authorList>
            <person name="Liu C."/>
            <person name="Sun Q."/>
        </authorList>
    </citation>
    <scope>NUCLEOTIDE SEQUENCE [LARGE SCALE GENOMIC DNA]</scope>
    <source>
        <strain evidence="5 6">New-7</strain>
    </source>
</reference>
<protein>
    <submittedName>
        <fullName evidence="5">Glycoside hydrolase family 95 protein</fullName>
    </submittedName>
</protein>